<feature type="compositionally biased region" description="Basic residues" evidence="1">
    <location>
        <begin position="39"/>
        <end position="51"/>
    </location>
</feature>
<gene>
    <name evidence="2" type="ORF">J1N35_035440</name>
</gene>
<dbReference type="AlphaFoldDB" id="A0A9D3UTZ3"/>
<reference evidence="2 3" key="1">
    <citation type="journal article" date="2021" name="Plant Biotechnol. J.">
        <title>Multi-omics assisted identification of the key and species-specific regulatory components of drought-tolerant mechanisms in Gossypium stocksii.</title>
        <authorList>
            <person name="Yu D."/>
            <person name="Ke L."/>
            <person name="Zhang D."/>
            <person name="Wu Y."/>
            <person name="Sun Y."/>
            <person name="Mei J."/>
            <person name="Sun J."/>
            <person name="Sun Y."/>
        </authorList>
    </citation>
    <scope>NUCLEOTIDE SEQUENCE [LARGE SCALE GENOMIC DNA]</scope>
    <source>
        <strain evidence="3">cv. E1</strain>
        <tissue evidence="2">Leaf</tissue>
    </source>
</reference>
<dbReference type="OrthoDB" id="1271494at2759"/>
<sequence>MVELNSEVIDPKKHSAVVFKEIEVLNIVKPNRGVNSTGRGKRISNSKRMRSGLKGGIGRSSGTISKIIQRSSGHFKNSGDRNTKFFHKRTLKIRKQNWIMAPKNEASERIFYGEGLRHEAIGFFNNLYGENLGLIRGLLTSSLTQLEDSEIQLLRKFVSNEEKKTNMFDMGLLKASGSDSIHAFFFRVSGNILGFSL</sequence>
<name>A0A9D3UTZ3_9ROSI</name>
<comment type="caution">
    <text evidence="2">The sequence shown here is derived from an EMBL/GenBank/DDBJ whole genome shotgun (WGS) entry which is preliminary data.</text>
</comment>
<accession>A0A9D3UTZ3</accession>
<feature type="region of interest" description="Disordered" evidence="1">
    <location>
        <begin position="35"/>
        <end position="55"/>
    </location>
</feature>
<evidence type="ECO:0000256" key="1">
    <source>
        <dbReference type="SAM" id="MobiDB-lite"/>
    </source>
</evidence>
<evidence type="ECO:0000313" key="3">
    <source>
        <dbReference type="Proteomes" id="UP000828251"/>
    </source>
</evidence>
<evidence type="ECO:0000313" key="2">
    <source>
        <dbReference type="EMBL" id="KAH1057375.1"/>
    </source>
</evidence>
<keyword evidence="3" id="KW-1185">Reference proteome</keyword>
<organism evidence="2 3">
    <name type="scientific">Gossypium stocksii</name>
    <dbReference type="NCBI Taxonomy" id="47602"/>
    <lineage>
        <taxon>Eukaryota</taxon>
        <taxon>Viridiplantae</taxon>
        <taxon>Streptophyta</taxon>
        <taxon>Embryophyta</taxon>
        <taxon>Tracheophyta</taxon>
        <taxon>Spermatophyta</taxon>
        <taxon>Magnoliopsida</taxon>
        <taxon>eudicotyledons</taxon>
        <taxon>Gunneridae</taxon>
        <taxon>Pentapetalae</taxon>
        <taxon>rosids</taxon>
        <taxon>malvids</taxon>
        <taxon>Malvales</taxon>
        <taxon>Malvaceae</taxon>
        <taxon>Malvoideae</taxon>
        <taxon>Gossypium</taxon>
    </lineage>
</organism>
<protein>
    <submittedName>
        <fullName evidence="2">Uncharacterized protein</fullName>
    </submittedName>
</protein>
<dbReference type="Proteomes" id="UP000828251">
    <property type="component" value="Unassembled WGS sequence"/>
</dbReference>
<proteinExistence type="predicted"/>
<dbReference type="EMBL" id="JAIQCV010000010">
    <property type="protein sequence ID" value="KAH1057375.1"/>
    <property type="molecule type" value="Genomic_DNA"/>
</dbReference>